<name>A0ABU6YBJ3_9FABA</name>
<organism evidence="2 3">
    <name type="scientific">Stylosanthes scabra</name>
    <dbReference type="NCBI Taxonomy" id="79078"/>
    <lineage>
        <taxon>Eukaryota</taxon>
        <taxon>Viridiplantae</taxon>
        <taxon>Streptophyta</taxon>
        <taxon>Embryophyta</taxon>
        <taxon>Tracheophyta</taxon>
        <taxon>Spermatophyta</taxon>
        <taxon>Magnoliopsida</taxon>
        <taxon>eudicotyledons</taxon>
        <taxon>Gunneridae</taxon>
        <taxon>Pentapetalae</taxon>
        <taxon>rosids</taxon>
        <taxon>fabids</taxon>
        <taxon>Fabales</taxon>
        <taxon>Fabaceae</taxon>
        <taxon>Papilionoideae</taxon>
        <taxon>50 kb inversion clade</taxon>
        <taxon>dalbergioids sensu lato</taxon>
        <taxon>Dalbergieae</taxon>
        <taxon>Pterocarpus clade</taxon>
        <taxon>Stylosanthes</taxon>
    </lineage>
</organism>
<evidence type="ECO:0000313" key="3">
    <source>
        <dbReference type="Proteomes" id="UP001341840"/>
    </source>
</evidence>
<feature type="region of interest" description="Disordered" evidence="1">
    <location>
        <begin position="1"/>
        <end position="42"/>
    </location>
</feature>
<gene>
    <name evidence="2" type="ORF">PIB30_039091</name>
</gene>
<sequence length="128" mass="14728">MRRLDQTRPDMANPQAQGNRNQEMSSREPVIATETGKGKTREHPEFVVLRKLRQRVEASRLGFAAVGVSKPELVSKFQKRRRRQRLRERVCNLFRGLYARWTAERLSQKMVGGLGQGCRSSISRSMVS</sequence>
<dbReference type="EMBL" id="JASCZI010241860">
    <property type="protein sequence ID" value="MED6207807.1"/>
    <property type="molecule type" value="Genomic_DNA"/>
</dbReference>
<feature type="compositionally biased region" description="Polar residues" evidence="1">
    <location>
        <begin position="14"/>
        <end position="24"/>
    </location>
</feature>
<keyword evidence="3" id="KW-1185">Reference proteome</keyword>
<evidence type="ECO:0000313" key="2">
    <source>
        <dbReference type="EMBL" id="MED6207807.1"/>
    </source>
</evidence>
<protein>
    <submittedName>
        <fullName evidence="2">Uncharacterized protein</fullName>
    </submittedName>
</protein>
<reference evidence="2 3" key="1">
    <citation type="journal article" date="2023" name="Plants (Basel)">
        <title>Bridging the Gap: Combining Genomics and Transcriptomics Approaches to Understand Stylosanthes scabra, an Orphan Legume from the Brazilian Caatinga.</title>
        <authorList>
            <person name="Ferreira-Neto J.R.C."/>
            <person name="da Silva M.D."/>
            <person name="Binneck E."/>
            <person name="de Melo N.F."/>
            <person name="da Silva R.H."/>
            <person name="de Melo A.L.T.M."/>
            <person name="Pandolfi V."/>
            <person name="Bustamante F.O."/>
            <person name="Brasileiro-Vidal A.C."/>
            <person name="Benko-Iseppon A.M."/>
        </authorList>
    </citation>
    <scope>NUCLEOTIDE SEQUENCE [LARGE SCALE GENOMIC DNA]</scope>
    <source>
        <tissue evidence="2">Leaves</tissue>
    </source>
</reference>
<dbReference type="Proteomes" id="UP001341840">
    <property type="component" value="Unassembled WGS sequence"/>
</dbReference>
<proteinExistence type="predicted"/>
<evidence type="ECO:0000256" key="1">
    <source>
        <dbReference type="SAM" id="MobiDB-lite"/>
    </source>
</evidence>
<accession>A0ABU6YBJ3</accession>
<comment type="caution">
    <text evidence="2">The sequence shown here is derived from an EMBL/GenBank/DDBJ whole genome shotgun (WGS) entry which is preliminary data.</text>
</comment>